<dbReference type="PANTHER" id="PTHR47403:SF2">
    <property type="entry name" value="N-ACETYLTRANSFERASE 16,-LIKE"/>
    <property type="match status" value="1"/>
</dbReference>
<feature type="domain" description="Histidine N-acetyltransferase C-terminal" evidence="1">
    <location>
        <begin position="177"/>
        <end position="294"/>
    </location>
</feature>
<proteinExistence type="predicted"/>
<organism evidence="2 3">
    <name type="scientific">Triplophysa rosa</name>
    <name type="common">Cave loach</name>
    <dbReference type="NCBI Taxonomy" id="992332"/>
    <lineage>
        <taxon>Eukaryota</taxon>
        <taxon>Metazoa</taxon>
        <taxon>Chordata</taxon>
        <taxon>Craniata</taxon>
        <taxon>Vertebrata</taxon>
        <taxon>Euteleostomi</taxon>
        <taxon>Actinopterygii</taxon>
        <taxon>Neopterygii</taxon>
        <taxon>Teleostei</taxon>
        <taxon>Ostariophysi</taxon>
        <taxon>Cypriniformes</taxon>
        <taxon>Nemacheilidae</taxon>
        <taxon>Triplophysa</taxon>
    </lineage>
</organism>
<dbReference type="PANTHER" id="PTHR47403">
    <property type="entry name" value="LOC100145250 PROTEIN"/>
    <property type="match status" value="1"/>
</dbReference>
<dbReference type="EMBL" id="JAFHDT010000001">
    <property type="protein sequence ID" value="KAI7814501.1"/>
    <property type="molecule type" value="Genomic_DNA"/>
</dbReference>
<sequence>MESHGLGESEGLTFFLARPEDYDDVMAISHDIYGGNDYLPCRYHPWMTEPDRLVIIARRGSRLVALESSLVVDGGKTVVVEGLRVCPTERGHGLAGVIQRFADGYVKKVYPTVKNKRLTRADNPGPEKLSKFTYLDKRAILSLCGDSETFDGFVSYLKAKLNVSDGSTRYPLVTKHIDQAALKGLLLNPDVSSRLQLPGSAIIQDWQPLDLLESNLEVLARRNLSWFVDDLNEKPLFMSFHTPLYPVPFNGGSLRLNIDMFGTDASLAKRALTAHLNTVKGEIQSTVLVHMYMHPSLWEVMRQFCEGHDGVKQWRNYWEQLFLERELV</sequence>
<dbReference type="Pfam" id="PF24066">
    <property type="entry name" value="Hisat_C"/>
    <property type="match status" value="1"/>
</dbReference>
<dbReference type="InterPro" id="IPR056483">
    <property type="entry name" value="Hisat_C"/>
</dbReference>
<comment type="caution">
    <text evidence="2">The sequence shown here is derived from an EMBL/GenBank/DDBJ whole genome shotgun (WGS) entry which is preliminary data.</text>
</comment>
<evidence type="ECO:0000313" key="3">
    <source>
        <dbReference type="Proteomes" id="UP001059041"/>
    </source>
</evidence>
<dbReference type="AlphaFoldDB" id="A0A9W7X6P0"/>
<gene>
    <name evidence="2" type="ORF">IRJ41_019458</name>
</gene>
<evidence type="ECO:0000259" key="1">
    <source>
        <dbReference type="Pfam" id="PF24066"/>
    </source>
</evidence>
<name>A0A9W7X6P0_TRIRA</name>
<accession>A0A9W7X6P0</accession>
<evidence type="ECO:0000313" key="2">
    <source>
        <dbReference type="EMBL" id="KAI7814501.1"/>
    </source>
</evidence>
<dbReference type="OrthoDB" id="8889733at2759"/>
<reference evidence="2" key="1">
    <citation type="submission" date="2021-02" db="EMBL/GenBank/DDBJ databases">
        <title>Comparative genomics reveals that relaxation of natural selection precedes convergent phenotypic evolution of cavefish.</title>
        <authorList>
            <person name="Peng Z."/>
        </authorList>
    </citation>
    <scope>NUCLEOTIDE SEQUENCE</scope>
    <source>
        <tissue evidence="2">Muscle</tissue>
    </source>
</reference>
<keyword evidence="3" id="KW-1185">Reference proteome</keyword>
<protein>
    <recommendedName>
        <fullName evidence="1">Histidine N-acetyltransferase C-terminal domain-containing protein</fullName>
    </recommendedName>
</protein>
<dbReference type="SUPFAM" id="SSF55729">
    <property type="entry name" value="Acyl-CoA N-acyltransferases (Nat)"/>
    <property type="match status" value="1"/>
</dbReference>
<dbReference type="InterPro" id="IPR016181">
    <property type="entry name" value="Acyl_CoA_acyltransferase"/>
</dbReference>
<dbReference type="Proteomes" id="UP001059041">
    <property type="component" value="Linkage Group LG1"/>
</dbReference>